<name>A0AAU6V325_UNCXX</name>
<organism evidence="2">
    <name type="scientific">bacterium 19NY03SH02</name>
    <dbReference type="NCBI Taxonomy" id="2920631"/>
    <lineage>
        <taxon>Bacteria</taxon>
    </lineage>
</organism>
<dbReference type="AlphaFoldDB" id="A0AAU6V325"/>
<reference evidence="2" key="1">
    <citation type="submission" date="2022-03" db="EMBL/GenBank/DDBJ databases">
        <title>Sea Food Isolates.</title>
        <authorList>
            <person name="Li c."/>
        </authorList>
    </citation>
    <scope>NUCLEOTIDE SEQUENCE</scope>
    <source>
        <strain evidence="2">19NY03SH02</strain>
    </source>
</reference>
<protein>
    <recommendedName>
        <fullName evidence="3">Transcriptional regulator</fullName>
    </recommendedName>
</protein>
<keyword evidence="1" id="KW-0175">Coiled coil</keyword>
<evidence type="ECO:0000256" key="1">
    <source>
        <dbReference type="SAM" id="Coils"/>
    </source>
</evidence>
<proteinExistence type="predicted"/>
<evidence type="ECO:0000313" key="2">
    <source>
        <dbReference type="EMBL" id="XAG81031.1"/>
    </source>
</evidence>
<accession>A0AAU6V325</accession>
<evidence type="ECO:0008006" key="3">
    <source>
        <dbReference type="Google" id="ProtNLM"/>
    </source>
</evidence>
<gene>
    <name evidence="2" type="ORF">MRN14_21990</name>
</gene>
<feature type="coiled-coil region" evidence="1">
    <location>
        <begin position="98"/>
        <end position="125"/>
    </location>
</feature>
<dbReference type="EMBL" id="CP095354">
    <property type="protein sequence ID" value="XAG81031.1"/>
    <property type="molecule type" value="Genomic_DNA"/>
</dbReference>
<sequence>MTQEKIYINETLIALLKSRALMQFTVIELQTMYMERESEITGTQVTQLIHRNLNKLCRANLLEKRKKGRIVQFAKTALFDDTRLSARPVAQYIKKSKKNSEACKLQRLKTKLDEYQADLHGYVAQTEEFQRLFCELPEAKNSLYSHYIYARNQSSSMVGKIKALEACICILEG</sequence>